<dbReference type="Pfam" id="PF07811">
    <property type="entry name" value="TadE"/>
    <property type="match status" value="1"/>
</dbReference>
<reference evidence="3 4" key="1">
    <citation type="journal article" date="2016" name="C (Basel)">
        <title>Selective Growth of and Electricity Production by Marine Exoelectrogenic Bacteria in Self-Aggregated Hydrogel of Microbially Reduced Graphene Oxide.</title>
        <authorList>
            <person name="Yoshida N."/>
            <person name="Goto Y."/>
            <person name="Miyata Y."/>
        </authorList>
    </citation>
    <scope>NUCLEOTIDE SEQUENCE [LARGE SCALE GENOMIC DNA]</scope>
    <source>
        <strain evidence="3 4">NIT-T3</strain>
    </source>
</reference>
<dbReference type="Proteomes" id="UP001319827">
    <property type="component" value="Chromosome"/>
</dbReference>
<evidence type="ECO:0000256" key="1">
    <source>
        <dbReference type="SAM" id="Phobius"/>
    </source>
</evidence>
<dbReference type="RefSeq" id="WP_221250931.1">
    <property type="nucleotide sequence ID" value="NZ_AP024355.1"/>
</dbReference>
<name>A0ABN6DVB9_9BACT</name>
<evidence type="ECO:0000259" key="2">
    <source>
        <dbReference type="Pfam" id="PF07811"/>
    </source>
</evidence>
<keyword evidence="1" id="KW-1133">Transmembrane helix</keyword>
<keyword evidence="4" id="KW-1185">Reference proteome</keyword>
<reference evidence="3 4" key="2">
    <citation type="journal article" date="2021" name="Int. J. Syst. Evol. Microbiol.">
        <title>Isolation and Polyphasic Characterization of Desulfuromonas versatilis sp. Nov., an Electrogenic Bacteria Capable of Versatile Metabolism Isolated from a Graphene Oxide-Reducing Enrichment Culture.</title>
        <authorList>
            <person name="Xie L."/>
            <person name="Yoshida N."/>
            <person name="Ishii S."/>
            <person name="Meng L."/>
        </authorList>
    </citation>
    <scope>NUCLEOTIDE SEQUENCE [LARGE SCALE GENOMIC DNA]</scope>
    <source>
        <strain evidence="3 4">NIT-T3</strain>
    </source>
</reference>
<protein>
    <recommendedName>
        <fullName evidence="2">TadE-like domain-containing protein</fullName>
    </recommendedName>
</protein>
<evidence type="ECO:0000313" key="3">
    <source>
        <dbReference type="EMBL" id="BCR03459.1"/>
    </source>
</evidence>
<dbReference type="EMBL" id="AP024355">
    <property type="protein sequence ID" value="BCR03459.1"/>
    <property type="molecule type" value="Genomic_DNA"/>
</dbReference>
<feature type="transmembrane region" description="Helical" evidence="1">
    <location>
        <begin position="27"/>
        <end position="54"/>
    </location>
</feature>
<dbReference type="InterPro" id="IPR012495">
    <property type="entry name" value="TadE-like_dom"/>
</dbReference>
<keyword evidence="1" id="KW-0812">Transmembrane</keyword>
<evidence type="ECO:0000313" key="4">
    <source>
        <dbReference type="Proteomes" id="UP001319827"/>
    </source>
</evidence>
<proteinExistence type="predicted"/>
<accession>A0ABN6DVB9</accession>
<feature type="domain" description="TadE-like" evidence="2">
    <location>
        <begin position="25"/>
        <end position="67"/>
    </location>
</feature>
<keyword evidence="1" id="KW-0472">Membrane</keyword>
<sequence>MRRTGADKWWTGRRLTQRLLRREKGAVALEFTFAGVLFFVLFFAIIEFGLMFWVNLTMQHAVREGARYAITGLNDRDPTPAQGEDGKKIYDRDRAVTQMIRESSMGLYDKVVVERNIRAYGGSRLSGYGAPGDIIVINLDCAWPLLTPLAQPFFRKTGGRYEFTVSATMRNEAFQP</sequence>
<gene>
    <name evidence="3" type="ORF">DESUT3_05280</name>
</gene>
<organism evidence="3 4">
    <name type="scientific">Desulfuromonas versatilis</name>
    <dbReference type="NCBI Taxonomy" id="2802975"/>
    <lineage>
        <taxon>Bacteria</taxon>
        <taxon>Pseudomonadati</taxon>
        <taxon>Thermodesulfobacteriota</taxon>
        <taxon>Desulfuromonadia</taxon>
        <taxon>Desulfuromonadales</taxon>
        <taxon>Desulfuromonadaceae</taxon>
        <taxon>Desulfuromonas</taxon>
    </lineage>
</organism>